<evidence type="ECO:0000313" key="3">
    <source>
        <dbReference type="Proteomes" id="UP000215005"/>
    </source>
</evidence>
<evidence type="ECO:0000313" key="2">
    <source>
        <dbReference type="EMBL" id="ASU81682.1"/>
    </source>
</evidence>
<gene>
    <name evidence="2" type="ORF">CDO52_01720</name>
</gene>
<keyword evidence="3" id="KW-1185">Reference proteome</keyword>
<dbReference type="OrthoDB" id="4266478at2"/>
<protein>
    <submittedName>
        <fullName evidence="2">Uncharacterized protein</fullName>
    </submittedName>
</protein>
<sequence>MGPWKLPDLPEGPHKDLNRALHALRAEAGYPVVATIEEAVSALPVVERFKDCPPKISASTIHNAFASAKLPSYGRLVQIVRALGLAAERLKGTPDAAAAADDRVPEFTRLLESAMTGEHQPRWALPAGDALHQMYMISERAKREEQAIWEEGRVQWENLAGRARRQALITLLAVYDEAHDELTQTLQRIRARRQQLHSEFAGTGTVPAAQTPLTKQIHENRGYDDHQTAATSRSMEDYLCQPDAMTPFPSLAPHFPIHTLAEELAAADEPTVPMASMRRHQRKGWFDEDAPEPVVPRRGRRLNVVGRVIGRLSAYSRMP</sequence>
<name>A0A223S0L6_9ACTN</name>
<keyword evidence="1" id="KW-0175">Coiled coil</keyword>
<accession>A0A223S0L6</accession>
<dbReference type="EMBL" id="CP022753">
    <property type="protein sequence ID" value="ASU81682.1"/>
    <property type="molecule type" value="Genomic_DNA"/>
</dbReference>
<dbReference type="RefSeq" id="WP_094932172.1">
    <property type="nucleotide sequence ID" value="NZ_CP022753.1"/>
</dbReference>
<evidence type="ECO:0000256" key="1">
    <source>
        <dbReference type="SAM" id="Coils"/>
    </source>
</evidence>
<proteinExistence type="predicted"/>
<feature type="coiled-coil region" evidence="1">
    <location>
        <begin position="172"/>
        <end position="199"/>
    </location>
</feature>
<dbReference type="AlphaFoldDB" id="A0A223S0L6"/>
<reference evidence="2 3" key="1">
    <citation type="submission" date="2017-08" db="EMBL/GenBank/DDBJ databases">
        <title>The complete genome sequence of Nocardiopsis gilva YIM 90087.</title>
        <authorList>
            <person name="Yin M."/>
            <person name="Tang S."/>
        </authorList>
    </citation>
    <scope>NUCLEOTIDE SEQUENCE [LARGE SCALE GENOMIC DNA]</scope>
    <source>
        <strain evidence="2 3">YIM 90087</strain>
    </source>
</reference>
<dbReference type="KEGG" id="ngv:CDO52_01720"/>
<dbReference type="Proteomes" id="UP000215005">
    <property type="component" value="Chromosome"/>
</dbReference>
<organism evidence="2 3">
    <name type="scientific">Nocardiopsis gilva YIM 90087</name>
    <dbReference type="NCBI Taxonomy" id="1235441"/>
    <lineage>
        <taxon>Bacteria</taxon>
        <taxon>Bacillati</taxon>
        <taxon>Actinomycetota</taxon>
        <taxon>Actinomycetes</taxon>
        <taxon>Streptosporangiales</taxon>
        <taxon>Nocardiopsidaceae</taxon>
        <taxon>Nocardiopsis</taxon>
    </lineage>
</organism>